<evidence type="ECO:0000313" key="2">
    <source>
        <dbReference type="Proteomes" id="UP000236497"/>
    </source>
</evidence>
<evidence type="ECO:0000313" key="1">
    <source>
        <dbReference type="EMBL" id="CRZ35765.1"/>
    </source>
</evidence>
<dbReference type="EMBL" id="CVTD020000028">
    <property type="protein sequence ID" value="CRZ35765.1"/>
    <property type="molecule type" value="Genomic_DNA"/>
</dbReference>
<dbReference type="Proteomes" id="UP000236497">
    <property type="component" value="Unassembled WGS sequence"/>
</dbReference>
<sequence length="40" mass="4694">MNKDFILFSNNNSFDMDMRMMCMQGMCMLCCALKEYPDIG</sequence>
<organism evidence="1 2">
    <name type="scientific">Herbinix hemicellulosilytica</name>
    <dbReference type="NCBI Taxonomy" id="1564487"/>
    <lineage>
        <taxon>Bacteria</taxon>
        <taxon>Bacillati</taxon>
        <taxon>Bacillota</taxon>
        <taxon>Clostridia</taxon>
        <taxon>Lachnospirales</taxon>
        <taxon>Lachnospiraceae</taxon>
        <taxon>Herbinix</taxon>
    </lineage>
</organism>
<reference evidence="1 2" key="1">
    <citation type="submission" date="2015-06" db="EMBL/GenBank/DDBJ databases">
        <authorList>
            <person name="Wibberg Daniel"/>
        </authorList>
    </citation>
    <scope>NUCLEOTIDE SEQUENCE [LARGE SCALE GENOMIC DNA]</scope>
    <source>
        <strain evidence="1 2">T3/55T</strain>
    </source>
</reference>
<protein>
    <submittedName>
        <fullName evidence="1">Uncharacterized protein</fullName>
    </submittedName>
</protein>
<keyword evidence="2" id="KW-1185">Reference proteome</keyword>
<name>A0A0H5SKX0_HERHM</name>
<dbReference type="AlphaFoldDB" id="A0A0H5SKX0"/>
<gene>
    <name evidence="1" type="ORF">HHT355_2582</name>
</gene>
<accession>A0A0H5SKX0</accession>
<proteinExistence type="predicted"/>